<dbReference type="EMBL" id="CP032485">
    <property type="protein sequence ID" value="QDH25489.1"/>
    <property type="molecule type" value="Genomic_DNA"/>
</dbReference>
<keyword evidence="5 6" id="KW-0472">Membrane</keyword>
<dbReference type="SUPFAM" id="SSF103481">
    <property type="entry name" value="Multidrug resistance efflux transporter EmrE"/>
    <property type="match status" value="2"/>
</dbReference>
<feature type="transmembrane region" description="Helical" evidence="6">
    <location>
        <begin position="264"/>
        <end position="281"/>
    </location>
</feature>
<dbReference type="GO" id="GO:0016020">
    <property type="term" value="C:membrane"/>
    <property type="evidence" value="ECO:0007669"/>
    <property type="project" value="UniProtKB-SubCell"/>
</dbReference>
<dbReference type="RefSeq" id="WP_141493448.1">
    <property type="nucleotide sequence ID" value="NZ_CP032485.1"/>
</dbReference>
<name>A0A4Y6V605_9PROT</name>
<feature type="transmembrane region" description="Helical" evidence="6">
    <location>
        <begin position="182"/>
        <end position="203"/>
    </location>
</feature>
<accession>A0A4Y6V605</accession>
<dbReference type="KEGG" id="ntn:D5366_10010"/>
<feature type="transmembrane region" description="Helical" evidence="6">
    <location>
        <begin position="149"/>
        <end position="170"/>
    </location>
</feature>
<dbReference type="InterPro" id="IPR037185">
    <property type="entry name" value="EmrE-like"/>
</dbReference>
<protein>
    <submittedName>
        <fullName evidence="8">DMT family transporter</fullName>
    </submittedName>
</protein>
<reference evidence="8 9" key="1">
    <citation type="submission" date="2018-09" db="EMBL/GenBank/DDBJ databases">
        <title>The complete genome sequence of Neokomagataea tanensis NBRC 106556(T).</title>
        <authorList>
            <person name="Chua K.-O."/>
            <person name="See-Too W.-S."/>
            <person name="Hong K.-W."/>
            <person name="Yin W.-F."/>
            <person name="Chan K.-G."/>
        </authorList>
    </citation>
    <scope>NUCLEOTIDE SEQUENCE [LARGE SCALE GENOMIC DNA]</scope>
    <source>
        <strain evidence="9">AH13 \ NBRC 106556</strain>
    </source>
</reference>
<feature type="transmembrane region" description="Helical" evidence="6">
    <location>
        <begin position="75"/>
        <end position="92"/>
    </location>
</feature>
<feature type="domain" description="EamA" evidence="7">
    <location>
        <begin position="7"/>
        <end position="136"/>
    </location>
</feature>
<dbReference type="Proteomes" id="UP000317214">
    <property type="component" value="Chromosome"/>
</dbReference>
<dbReference type="Pfam" id="PF00892">
    <property type="entry name" value="EamA"/>
    <property type="match status" value="2"/>
</dbReference>
<keyword evidence="3 6" id="KW-0812">Transmembrane</keyword>
<comment type="subcellular location">
    <subcellularLocation>
        <location evidence="1">Membrane</location>
        <topology evidence="1">Multi-pass membrane protein</topology>
    </subcellularLocation>
</comment>
<feature type="transmembrane region" description="Helical" evidence="6">
    <location>
        <begin position="34"/>
        <end position="54"/>
    </location>
</feature>
<feature type="transmembrane region" description="Helical" evidence="6">
    <location>
        <begin position="209"/>
        <end position="226"/>
    </location>
</feature>
<dbReference type="AlphaFoldDB" id="A0A4Y6V605"/>
<gene>
    <name evidence="8" type="ORF">D5366_10010</name>
</gene>
<dbReference type="OrthoDB" id="9812899at2"/>
<keyword evidence="4 6" id="KW-1133">Transmembrane helix</keyword>
<feature type="transmembrane region" description="Helical" evidence="6">
    <location>
        <begin position="98"/>
        <end position="115"/>
    </location>
</feature>
<evidence type="ECO:0000256" key="6">
    <source>
        <dbReference type="SAM" id="Phobius"/>
    </source>
</evidence>
<feature type="transmembrane region" description="Helical" evidence="6">
    <location>
        <begin position="238"/>
        <end position="258"/>
    </location>
</feature>
<dbReference type="PANTHER" id="PTHR22911">
    <property type="entry name" value="ACYL-MALONYL CONDENSING ENZYME-RELATED"/>
    <property type="match status" value="1"/>
</dbReference>
<evidence type="ECO:0000256" key="3">
    <source>
        <dbReference type="ARBA" id="ARBA00022692"/>
    </source>
</evidence>
<sequence length="304" mass="32677">MKHNLQRGALFLTIATCVLALLNALQKKLGGQLTALEIVFFRNLFSLPFVLFVARRTGGTLRTQHFGRHVARSGFGLLSMVMIVYTVTHLPLAEQQALSYTQPLFLVLLSIPLLGERPSIHRWVAVGIGFTGVLVVAAGKGLFQTTDGMQFAALIALAQGAVGALTTMQIRQLSATEASTTITLWQAILMTLATAIPLPFIWVTPSASAWLPLIFIGVFAGLSQILQTEAFASAEVSAIGPFTYTGLFWAALIGWFAFEEPPGIATIVGGALIVSAGIWMLRHDRHPTPAEVLPSLSQTNGQPE</sequence>
<comment type="similarity">
    <text evidence="2">Belongs to the drug/metabolite transporter (DMT) superfamily. 10 TMS drug/metabolite exporter (DME) (TC 2.A.7.3) family.</text>
</comment>
<evidence type="ECO:0000259" key="7">
    <source>
        <dbReference type="Pfam" id="PF00892"/>
    </source>
</evidence>
<evidence type="ECO:0000256" key="1">
    <source>
        <dbReference type="ARBA" id="ARBA00004141"/>
    </source>
</evidence>
<dbReference type="PANTHER" id="PTHR22911:SF6">
    <property type="entry name" value="SOLUTE CARRIER FAMILY 35 MEMBER G1"/>
    <property type="match status" value="1"/>
</dbReference>
<evidence type="ECO:0000313" key="9">
    <source>
        <dbReference type="Proteomes" id="UP000317214"/>
    </source>
</evidence>
<evidence type="ECO:0000313" key="8">
    <source>
        <dbReference type="EMBL" id="QDH25489.1"/>
    </source>
</evidence>
<organism evidence="8 9">
    <name type="scientific">Neokomagataea tanensis</name>
    <dbReference type="NCBI Taxonomy" id="661191"/>
    <lineage>
        <taxon>Bacteria</taxon>
        <taxon>Pseudomonadati</taxon>
        <taxon>Pseudomonadota</taxon>
        <taxon>Alphaproteobacteria</taxon>
        <taxon>Acetobacterales</taxon>
        <taxon>Acetobacteraceae</taxon>
        <taxon>Neokomagataea</taxon>
    </lineage>
</organism>
<feature type="domain" description="EamA" evidence="7">
    <location>
        <begin position="151"/>
        <end position="278"/>
    </location>
</feature>
<dbReference type="Gene3D" id="1.10.3730.20">
    <property type="match status" value="1"/>
</dbReference>
<dbReference type="InterPro" id="IPR000620">
    <property type="entry name" value="EamA_dom"/>
</dbReference>
<evidence type="ECO:0000256" key="4">
    <source>
        <dbReference type="ARBA" id="ARBA00022989"/>
    </source>
</evidence>
<evidence type="ECO:0000256" key="5">
    <source>
        <dbReference type="ARBA" id="ARBA00023136"/>
    </source>
</evidence>
<proteinExistence type="inferred from homology"/>
<evidence type="ECO:0000256" key="2">
    <source>
        <dbReference type="ARBA" id="ARBA00009853"/>
    </source>
</evidence>
<keyword evidence="9" id="KW-1185">Reference proteome</keyword>
<feature type="transmembrane region" description="Helical" evidence="6">
    <location>
        <begin position="122"/>
        <end position="143"/>
    </location>
</feature>